<feature type="domain" description="Protein kinase" evidence="23">
    <location>
        <begin position="326"/>
        <end position="604"/>
    </location>
</feature>
<comment type="caution">
    <text evidence="24">The sequence shown here is derived from an EMBL/GenBank/DDBJ whole genome shotgun (WGS) entry which is preliminary data.</text>
</comment>
<dbReference type="PROSITE" id="PS01009">
    <property type="entry name" value="CRISP_1"/>
    <property type="match status" value="1"/>
</dbReference>
<evidence type="ECO:0000256" key="15">
    <source>
        <dbReference type="ARBA" id="ARBA00023136"/>
    </source>
</evidence>
<dbReference type="InterPro" id="IPR001283">
    <property type="entry name" value="CRISP-related"/>
</dbReference>
<dbReference type="CDD" id="cd14066">
    <property type="entry name" value="STKc_IRAK"/>
    <property type="match status" value="1"/>
</dbReference>
<dbReference type="Gene3D" id="3.30.200.20">
    <property type="entry name" value="Phosphorylase Kinase, domain 1"/>
    <property type="match status" value="1"/>
</dbReference>
<keyword evidence="5" id="KW-1003">Cell membrane</keyword>
<dbReference type="GO" id="GO:0005886">
    <property type="term" value="C:plasma membrane"/>
    <property type="evidence" value="ECO:0007669"/>
    <property type="project" value="UniProtKB-SubCell"/>
</dbReference>
<evidence type="ECO:0000256" key="21">
    <source>
        <dbReference type="SAM" id="Phobius"/>
    </source>
</evidence>
<name>A0A7J9CTF8_GOSGO</name>
<dbReference type="PRINTS" id="PR00837">
    <property type="entry name" value="V5TPXLIKE"/>
</dbReference>
<keyword evidence="8 22" id="KW-0732">Signal</keyword>
<evidence type="ECO:0000256" key="11">
    <source>
        <dbReference type="ARBA" id="ARBA00022777"/>
    </source>
</evidence>
<dbReference type="OrthoDB" id="4062651at2759"/>
<protein>
    <recommendedName>
        <fullName evidence="19">Pathogenesis-related protein 1</fullName>
    </recommendedName>
</protein>
<keyword evidence="12" id="KW-0611">Plant defense</keyword>
<dbReference type="Gene3D" id="3.40.33.10">
    <property type="entry name" value="CAP"/>
    <property type="match status" value="1"/>
</dbReference>
<evidence type="ECO:0000256" key="6">
    <source>
        <dbReference type="ARBA" id="ARBA00022679"/>
    </source>
</evidence>
<feature type="binding site" evidence="20">
    <location>
        <position position="355"/>
    </location>
    <ligand>
        <name>ATP</name>
        <dbReference type="ChEBI" id="CHEBI:30616"/>
    </ligand>
</feature>
<evidence type="ECO:0000256" key="17">
    <source>
        <dbReference type="ARBA" id="ARBA00023170"/>
    </source>
</evidence>
<dbReference type="PROSITE" id="PS00107">
    <property type="entry name" value="PROTEIN_KINASE_ATP"/>
    <property type="match status" value="1"/>
</dbReference>
<evidence type="ECO:0000256" key="9">
    <source>
        <dbReference type="ARBA" id="ARBA00022734"/>
    </source>
</evidence>
<evidence type="ECO:0000256" key="22">
    <source>
        <dbReference type="SAM" id="SignalP"/>
    </source>
</evidence>
<evidence type="ECO:0000313" key="24">
    <source>
        <dbReference type="EMBL" id="MBA0751525.1"/>
    </source>
</evidence>
<dbReference type="Proteomes" id="UP000593579">
    <property type="component" value="Unassembled WGS sequence"/>
</dbReference>
<dbReference type="FunFam" id="3.30.200.20:FF:000168">
    <property type="entry name" value="L-type lectin-domain containing receptor kinase IX.1"/>
    <property type="match status" value="1"/>
</dbReference>
<dbReference type="Gene3D" id="1.10.510.10">
    <property type="entry name" value="Transferase(Phosphotransferase) domain 1"/>
    <property type="match status" value="1"/>
</dbReference>
<dbReference type="GO" id="GO:0005576">
    <property type="term" value="C:extracellular region"/>
    <property type="evidence" value="ECO:0007669"/>
    <property type="project" value="InterPro"/>
</dbReference>
<evidence type="ECO:0000256" key="5">
    <source>
        <dbReference type="ARBA" id="ARBA00022475"/>
    </source>
</evidence>
<keyword evidence="17" id="KW-0675">Receptor</keyword>
<comment type="subcellular location">
    <subcellularLocation>
        <location evidence="1">Cell membrane</location>
        <topology evidence="1">Single-pass type I membrane protein</topology>
    </subcellularLocation>
</comment>
<dbReference type="FunFam" id="3.40.33.10:FF:000006">
    <property type="entry name" value="Putative pathogenesis-related protein 1"/>
    <property type="match status" value="1"/>
</dbReference>
<dbReference type="AlphaFoldDB" id="A0A7J9CTF8"/>
<dbReference type="GO" id="GO:0005524">
    <property type="term" value="F:ATP binding"/>
    <property type="evidence" value="ECO:0007669"/>
    <property type="project" value="UniProtKB-UniRule"/>
</dbReference>
<keyword evidence="14 21" id="KW-1133">Transmembrane helix</keyword>
<keyword evidence="18" id="KW-0325">Glycoprotein</keyword>
<proteinExistence type="inferred from homology"/>
<evidence type="ECO:0000256" key="4">
    <source>
        <dbReference type="ARBA" id="ARBA00010217"/>
    </source>
</evidence>
<dbReference type="InterPro" id="IPR017441">
    <property type="entry name" value="Protein_kinase_ATP_BS"/>
</dbReference>
<dbReference type="InterPro" id="IPR018244">
    <property type="entry name" value="Allrgn_V5/Tpx1_CS"/>
</dbReference>
<dbReference type="InterPro" id="IPR035940">
    <property type="entry name" value="CAP_sf"/>
</dbReference>
<dbReference type="PROSITE" id="PS50011">
    <property type="entry name" value="PROTEIN_KINASE_DOM"/>
    <property type="match status" value="1"/>
</dbReference>
<keyword evidence="16" id="KW-1015">Disulfide bond</keyword>
<keyword evidence="10 20" id="KW-0547">Nucleotide-binding</keyword>
<dbReference type="InterPro" id="IPR050528">
    <property type="entry name" value="L-type_Lectin-RKs"/>
</dbReference>
<comment type="similarity">
    <text evidence="4">In the C-terminal section; belongs to the protein kinase superfamily. Ser/Thr protein kinase family.</text>
</comment>
<dbReference type="InterPro" id="IPR014044">
    <property type="entry name" value="CAP_dom"/>
</dbReference>
<feature type="transmembrane region" description="Helical" evidence="21">
    <location>
        <begin position="256"/>
        <end position="278"/>
    </location>
</feature>
<dbReference type="SUPFAM" id="SSF56112">
    <property type="entry name" value="Protein kinase-like (PK-like)"/>
    <property type="match status" value="1"/>
</dbReference>
<dbReference type="EMBL" id="JABEZY010000013">
    <property type="protein sequence ID" value="MBA0751525.1"/>
    <property type="molecule type" value="Genomic_DNA"/>
</dbReference>
<evidence type="ECO:0000256" key="19">
    <source>
        <dbReference type="ARBA" id="ARBA00073092"/>
    </source>
</evidence>
<feature type="signal peptide" evidence="22">
    <location>
        <begin position="1"/>
        <end position="25"/>
    </location>
</feature>
<dbReference type="GO" id="GO:0030246">
    <property type="term" value="F:carbohydrate binding"/>
    <property type="evidence" value="ECO:0007669"/>
    <property type="project" value="UniProtKB-KW"/>
</dbReference>
<gene>
    <name evidence="24" type="ORF">Gogos_000442</name>
</gene>
<evidence type="ECO:0000256" key="10">
    <source>
        <dbReference type="ARBA" id="ARBA00022741"/>
    </source>
</evidence>
<comment type="similarity">
    <text evidence="3">Belongs to the CRISP family.</text>
</comment>
<dbReference type="SUPFAM" id="SSF55797">
    <property type="entry name" value="PR-1-like"/>
    <property type="match status" value="1"/>
</dbReference>
<dbReference type="SMART" id="SM00198">
    <property type="entry name" value="SCP"/>
    <property type="match status" value="1"/>
</dbReference>
<evidence type="ECO:0000256" key="1">
    <source>
        <dbReference type="ARBA" id="ARBA00004251"/>
    </source>
</evidence>
<dbReference type="InterPro" id="IPR008271">
    <property type="entry name" value="Ser/Thr_kinase_AS"/>
</dbReference>
<evidence type="ECO:0000259" key="23">
    <source>
        <dbReference type="PROSITE" id="PS50011"/>
    </source>
</evidence>
<evidence type="ECO:0000256" key="8">
    <source>
        <dbReference type="ARBA" id="ARBA00022729"/>
    </source>
</evidence>
<dbReference type="Pfam" id="PF00188">
    <property type="entry name" value="CAP"/>
    <property type="match status" value="1"/>
</dbReference>
<evidence type="ECO:0000256" key="20">
    <source>
        <dbReference type="PROSITE-ProRule" id="PRU10141"/>
    </source>
</evidence>
<keyword evidence="9" id="KW-0430">Lectin</keyword>
<dbReference type="PANTHER" id="PTHR27007">
    <property type="match status" value="1"/>
</dbReference>
<sequence>MELCKISVAFSLVVLALFSRMGTHGSIGATQPGSTRTVTVPTAQNPSGSTQYVTVAAAPNPASAENGSSPQDFLNVHNAARAAVGVRPITWNNVVARYAADYAEKRISDCDLVHSGGPYGENLAGSSGDLSGPKAVRLWIDEKDSYNLKSGVCDSGRVCGHYTQVIWRNSVRLGCAKARCNNGGTFVICNYDPPGYFVGELPIDVNQSISRAISPVAAPAPIDVNQSISRAISPSAAPAPYFFPPEHPKRKDMGELVVGLIVGACALIFGLGLFLWFFSRTKRNKDDVNIDNHHHISDVFFSGGEFRYGMAPRRFSLVELAKVTNNFKGEKLGEGGFGAVYRGHLGDLDTYVAVKRISKASKQGIKEYASEVKIISRLRHKNLVKLIGWCHEKRELLLVYEFMANGSLDSHLFKGKSLLNWEVRYKIVQDLASALLYLHEEGDHCVLHRDIKTSNIMLNSNFNAKLGDFGLARLVDHAKGSQTTRLAGTMGYMAPECISSGKVSKESDVYSFGIVALEIACGRRSIEPEYEESKASLVAWVWDSYGNQRLLDVADQKLYMVFDDKQIECLLIVGLWCVHPDPSSRPSIRQAIQVLNFEAPLPELPGSRPIPTYHAPIASGVKASEPCFSSLTITVPR</sequence>
<evidence type="ECO:0000256" key="3">
    <source>
        <dbReference type="ARBA" id="ARBA00009923"/>
    </source>
</evidence>
<keyword evidence="6" id="KW-0808">Transferase</keyword>
<keyword evidence="13 20" id="KW-0067">ATP-binding</keyword>
<dbReference type="GO" id="GO:0004672">
    <property type="term" value="F:protein kinase activity"/>
    <property type="evidence" value="ECO:0007669"/>
    <property type="project" value="InterPro"/>
</dbReference>
<evidence type="ECO:0000256" key="16">
    <source>
        <dbReference type="ARBA" id="ARBA00023157"/>
    </source>
</evidence>
<keyword evidence="7 21" id="KW-0812">Transmembrane</keyword>
<evidence type="ECO:0000256" key="7">
    <source>
        <dbReference type="ARBA" id="ARBA00022692"/>
    </source>
</evidence>
<reference evidence="24 25" key="1">
    <citation type="journal article" date="2019" name="Genome Biol. Evol.">
        <title>Insights into the evolution of the New World diploid cottons (Gossypium, subgenus Houzingenia) based on genome sequencing.</title>
        <authorList>
            <person name="Grover C.E."/>
            <person name="Arick M.A. 2nd"/>
            <person name="Thrash A."/>
            <person name="Conover J.L."/>
            <person name="Sanders W.S."/>
            <person name="Peterson D.G."/>
            <person name="Frelichowski J.E."/>
            <person name="Scheffler J.A."/>
            <person name="Scheffler B.E."/>
            <person name="Wendel J.F."/>
        </authorList>
    </citation>
    <scope>NUCLEOTIDE SEQUENCE [LARGE SCALE GENOMIC DNA]</scope>
    <source>
        <strain evidence="24">5</strain>
        <tissue evidence="24">Leaf</tissue>
    </source>
</reference>
<evidence type="ECO:0000256" key="18">
    <source>
        <dbReference type="ARBA" id="ARBA00023180"/>
    </source>
</evidence>
<dbReference type="GO" id="GO:0098542">
    <property type="term" value="P:defense response to other organism"/>
    <property type="evidence" value="ECO:0007669"/>
    <property type="project" value="UniProtKB-ARBA"/>
</dbReference>
<dbReference type="FunFam" id="1.10.510.10:FF:000240">
    <property type="entry name" value="Lectin-domain containing receptor kinase A4.3"/>
    <property type="match status" value="1"/>
</dbReference>
<dbReference type="InterPro" id="IPR000719">
    <property type="entry name" value="Prot_kinase_dom"/>
</dbReference>
<dbReference type="InterPro" id="IPR011009">
    <property type="entry name" value="Kinase-like_dom_sf"/>
</dbReference>
<evidence type="ECO:0000256" key="2">
    <source>
        <dbReference type="ARBA" id="ARBA00008536"/>
    </source>
</evidence>
<comment type="similarity">
    <text evidence="2">In the N-terminal section; belongs to the leguminous lectin family.</text>
</comment>
<evidence type="ECO:0000256" key="14">
    <source>
        <dbReference type="ARBA" id="ARBA00022989"/>
    </source>
</evidence>
<evidence type="ECO:0000313" key="25">
    <source>
        <dbReference type="Proteomes" id="UP000593579"/>
    </source>
</evidence>
<keyword evidence="11" id="KW-0418">Kinase</keyword>
<keyword evidence="15 21" id="KW-0472">Membrane</keyword>
<feature type="chain" id="PRO_5029658709" description="Pathogenesis-related protein 1" evidence="22">
    <location>
        <begin position="26"/>
        <end position="637"/>
    </location>
</feature>
<evidence type="ECO:0000256" key="12">
    <source>
        <dbReference type="ARBA" id="ARBA00022821"/>
    </source>
</evidence>
<evidence type="ECO:0000256" key="13">
    <source>
        <dbReference type="ARBA" id="ARBA00022840"/>
    </source>
</evidence>
<keyword evidence="25" id="KW-1185">Reference proteome</keyword>
<dbReference type="GO" id="GO:0002229">
    <property type="term" value="P:defense response to oomycetes"/>
    <property type="evidence" value="ECO:0007669"/>
    <property type="project" value="UniProtKB-ARBA"/>
</dbReference>
<dbReference type="Pfam" id="PF00069">
    <property type="entry name" value="Pkinase"/>
    <property type="match status" value="1"/>
</dbReference>
<accession>A0A7J9CTF8</accession>
<dbReference type="PROSITE" id="PS00108">
    <property type="entry name" value="PROTEIN_KINASE_ST"/>
    <property type="match status" value="1"/>
</dbReference>
<organism evidence="24 25">
    <name type="scientific">Gossypium gossypioides</name>
    <name type="common">Mexican cotton</name>
    <name type="synonym">Selera gossypioides</name>
    <dbReference type="NCBI Taxonomy" id="34282"/>
    <lineage>
        <taxon>Eukaryota</taxon>
        <taxon>Viridiplantae</taxon>
        <taxon>Streptophyta</taxon>
        <taxon>Embryophyta</taxon>
        <taxon>Tracheophyta</taxon>
        <taxon>Spermatophyta</taxon>
        <taxon>Magnoliopsida</taxon>
        <taxon>eudicotyledons</taxon>
        <taxon>Gunneridae</taxon>
        <taxon>Pentapetalae</taxon>
        <taxon>rosids</taxon>
        <taxon>malvids</taxon>
        <taxon>Malvales</taxon>
        <taxon>Malvaceae</taxon>
        <taxon>Malvoideae</taxon>
        <taxon>Gossypium</taxon>
    </lineage>
</organism>
<dbReference type="SMART" id="SM00220">
    <property type="entry name" value="S_TKc"/>
    <property type="match status" value="1"/>
</dbReference>
<dbReference type="CDD" id="cd05381">
    <property type="entry name" value="CAP_PR-1"/>
    <property type="match status" value="1"/>
</dbReference>